<organism evidence="2 3">
    <name type="scientific">Protopolystoma xenopodis</name>
    <dbReference type="NCBI Taxonomy" id="117903"/>
    <lineage>
        <taxon>Eukaryota</taxon>
        <taxon>Metazoa</taxon>
        <taxon>Spiralia</taxon>
        <taxon>Lophotrochozoa</taxon>
        <taxon>Platyhelminthes</taxon>
        <taxon>Monogenea</taxon>
        <taxon>Polyopisthocotylea</taxon>
        <taxon>Polystomatidea</taxon>
        <taxon>Polystomatidae</taxon>
        <taxon>Protopolystoma</taxon>
    </lineage>
</organism>
<evidence type="ECO:0000256" key="1">
    <source>
        <dbReference type="SAM" id="MobiDB-lite"/>
    </source>
</evidence>
<reference evidence="2" key="1">
    <citation type="submission" date="2018-11" db="EMBL/GenBank/DDBJ databases">
        <authorList>
            <consortium name="Pathogen Informatics"/>
        </authorList>
    </citation>
    <scope>NUCLEOTIDE SEQUENCE</scope>
</reference>
<evidence type="ECO:0000313" key="3">
    <source>
        <dbReference type="Proteomes" id="UP000784294"/>
    </source>
</evidence>
<proteinExistence type="predicted"/>
<protein>
    <submittedName>
        <fullName evidence="2">Uncharacterized protein</fullName>
    </submittedName>
</protein>
<name>A0A448XSE9_9PLAT</name>
<dbReference type="AlphaFoldDB" id="A0A448XSE9"/>
<accession>A0A448XSE9</accession>
<feature type="compositionally biased region" description="Basic and acidic residues" evidence="1">
    <location>
        <begin position="64"/>
        <end position="73"/>
    </location>
</feature>
<dbReference type="EMBL" id="CAAALY010285049">
    <property type="protein sequence ID" value="VEL43774.1"/>
    <property type="molecule type" value="Genomic_DNA"/>
</dbReference>
<keyword evidence="3" id="KW-1185">Reference proteome</keyword>
<evidence type="ECO:0000313" key="2">
    <source>
        <dbReference type="EMBL" id="VEL43774.1"/>
    </source>
</evidence>
<feature type="region of interest" description="Disordered" evidence="1">
    <location>
        <begin position="57"/>
        <end position="79"/>
    </location>
</feature>
<sequence length="92" mass="10318">MYRRVKCLATASFQPLSPTPIRSLVLSRFRFPPRLYLTRIRMTLGHVVAGSTELGHSRHTHTTHAQDGHDSRGHLPSVGLTTHTVLPDLKLL</sequence>
<comment type="caution">
    <text evidence="2">The sequence shown here is derived from an EMBL/GenBank/DDBJ whole genome shotgun (WGS) entry which is preliminary data.</text>
</comment>
<dbReference type="Proteomes" id="UP000784294">
    <property type="component" value="Unassembled WGS sequence"/>
</dbReference>
<gene>
    <name evidence="2" type="ORF">PXEA_LOCUS37214</name>
</gene>